<accession>A0A7M7LQE9</accession>
<keyword evidence="2" id="KW-1185">Reference proteome</keyword>
<organism evidence="1 2">
    <name type="scientific">Nasonia vitripennis</name>
    <name type="common">Parasitic wasp</name>
    <dbReference type="NCBI Taxonomy" id="7425"/>
    <lineage>
        <taxon>Eukaryota</taxon>
        <taxon>Metazoa</taxon>
        <taxon>Ecdysozoa</taxon>
        <taxon>Arthropoda</taxon>
        <taxon>Hexapoda</taxon>
        <taxon>Insecta</taxon>
        <taxon>Pterygota</taxon>
        <taxon>Neoptera</taxon>
        <taxon>Endopterygota</taxon>
        <taxon>Hymenoptera</taxon>
        <taxon>Apocrita</taxon>
        <taxon>Proctotrupomorpha</taxon>
        <taxon>Chalcidoidea</taxon>
        <taxon>Pteromalidae</taxon>
        <taxon>Pteromalinae</taxon>
        <taxon>Nasonia</taxon>
    </lineage>
</organism>
<dbReference type="GeneID" id="103315529"/>
<dbReference type="Proteomes" id="UP000002358">
    <property type="component" value="Chromosome 1"/>
</dbReference>
<name>A0A7M7LQE9_NASVI</name>
<dbReference type="InParanoid" id="A0A7M7LQE9"/>
<protein>
    <submittedName>
        <fullName evidence="1">Uncharacterized protein</fullName>
    </submittedName>
</protein>
<dbReference type="SMR" id="A0A7M7LQE9"/>
<sequence>MYIPTYSRYGAFDGKIIRIVKFVLNHLKMFSRYFLAFCVVALLAVAVTAKAIEETTTEQAEQVTEQPESTTTVKPSKRFWDYVLGVWKYSPIGFATHKLIELNNKKQQE</sequence>
<evidence type="ECO:0000313" key="1">
    <source>
        <dbReference type="EnsemblMetazoa" id="XP_008203147"/>
    </source>
</evidence>
<reference evidence="1" key="1">
    <citation type="submission" date="2021-01" db="UniProtKB">
        <authorList>
            <consortium name="EnsemblMetazoa"/>
        </authorList>
    </citation>
    <scope>IDENTIFICATION</scope>
</reference>
<dbReference type="RefSeq" id="XP_008203147.1">
    <property type="nucleotide sequence ID" value="XM_008204925.4"/>
</dbReference>
<proteinExistence type="predicted"/>
<dbReference type="EnsemblMetazoa" id="XM_008204925">
    <property type="protein sequence ID" value="XP_008203147"/>
    <property type="gene ID" value="LOC103315529"/>
</dbReference>
<dbReference type="KEGG" id="nvi:103315529"/>
<dbReference type="AlphaFoldDB" id="A0A7M7LQE9"/>
<evidence type="ECO:0000313" key="2">
    <source>
        <dbReference type="Proteomes" id="UP000002358"/>
    </source>
</evidence>